<reference evidence="1 2" key="1">
    <citation type="submission" date="2016-04" db="EMBL/GenBank/DDBJ databases">
        <title>Complete genome sequencing of OXA-72 bearing Acinetobacter pittii strain IEC338SC.</title>
        <authorList>
            <person name="Brasiliense D.M."/>
            <person name="Lima K.V."/>
            <person name="Souza C.O."/>
            <person name="Dutra L.G."/>
            <person name="Mamizuka E.M."/>
            <person name="Perez-Chaparro P.J."/>
            <person name="McCulloch J.A."/>
        </authorList>
    </citation>
    <scope>NUCLEOTIDE SEQUENCE [LARGE SCALE GENOMIC DNA]</scope>
    <source>
        <strain evidence="1 2">IEC338SC</strain>
    </source>
</reference>
<evidence type="ECO:0000313" key="1">
    <source>
        <dbReference type="EMBL" id="AMX18660.1"/>
    </source>
</evidence>
<accession>A0AB33B8N0</accession>
<organism evidence="1 2">
    <name type="scientific">Acinetobacter pittii</name>
    <name type="common">Acinetobacter genomosp. 3</name>
    <dbReference type="NCBI Taxonomy" id="48296"/>
    <lineage>
        <taxon>Bacteria</taxon>
        <taxon>Pseudomonadati</taxon>
        <taxon>Pseudomonadota</taxon>
        <taxon>Gammaproteobacteria</taxon>
        <taxon>Moraxellales</taxon>
        <taxon>Moraxellaceae</taxon>
        <taxon>Acinetobacter</taxon>
        <taxon>Acinetobacter calcoaceticus/baumannii complex</taxon>
    </lineage>
</organism>
<name>A0AB33B8N0_ACIPI</name>
<dbReference type="Proteomes" id="UP000076152">
    <property type="component" value="Chromosome"/>
</dbReference>
<dbReference type="RefSeq" id="WP_032030529.1">
    <property type="nucleotide sequence ID" value="NZ_CP015145.1"/>
</dbReference>
<protein>
    <submittedName>
        <fullName evidence="1">Uncharacterized protein</fullName>
    </submittedName>
</protein>
<dbReference type="AlphaFoldDB" id="A0AB33B8N0"/>
<gene>
    <name evidence="1" type="ORF">IEC338SC_1518</name>
</gene>
<sequence>MTTRNRTSESEIATAAANILRERFIAVASNDRVLYVENDTLISKAPNGKPIFIKKLSGRNLELSRQFSGRRTFKIKKRNVEVAQ</sequence>
<dbReference type="EMBL" id="CP015145">
    <property type="protein sequence ID" value="AMX18660.1"/>
    <property type="molecule type" value="Genomic_DNA"/>
</dbReference>
<proteinExistence type="predicted"/>
<evidence type="ECO:0000313" key="2">
    <source>
        <dbReference type="Proteomes" id="UP000076152"/>
    </source>
</evidence>